<dbReference type="PATRIC" id="fig|1227499.3.peg.2985"/>
<keyword evidence="1" id="KW-0805">Transcription regulation</keyword>
<evidence type="ECO:0000259" key="5">
    <source>
        <dbReference type="SMART" id="SM00091"/>
    </source>
</evidence>
<evidence type="ECO:0000313" key="7">
    <source>
        <dbReference type="Proteomes" id="UP000011602"/>
    </source>
</evidence>
<dbReference type="InterPro" id="IPR029016">
    <property type="entry name" value="GAF-like_dom_sf"/>
</dbReference>
<feature type="domain" description="GAF" evidence="4">
    <location>
        <begin position="251"/>
        <end position="452"/>
    </location>
</feature>
<feature type="compositionally biased region" description="Acidic residues" evidence="3">
    <location>
        <begin position="66"/>
        <end position="79"/>
    </location>
</feature>
<dbReference type="Gene3D" id="3.30.450.20">
    <property type="entry name" value="PAS domain"/>
    <property type="match status" value="2"/>
</dbReference>
<dbReference type="Pfam" id="PF13188">
    <property type="entry name" value="PAS_8"/>
    <property type="match status" value="1"/>
</dbReference>
<dbReference type="STRING" id="1227499.C493_14558"/>
<dbReference type="NCBIfam" id="TIGR00229">
    <property type="entry name" value="sensory_box"/>
    <property type="match status" value="1"/>
</dbReference>
<dbReference type="SUPFAM" id="SSF55785">
    <property type="entry name" value="PYP-like sensor domain (PAS domain)"/>
    <property type="match status" value="1"/>
</dbReference>
<protein>
    <submittedName>
        <fullName evidence="6">Putative PAS/PAC sensor protein</fullName>
    </submittedName>
</protein>
<dbReference type="InterPro" id="IPR007050">
    <property type="entry name" value="HTH_bacterioopsin"/>
</dbReference>
<evidence type="ECO:0000256" key="2">
    <source>
        <dbReference type="ARBA" id="ARBA00023163"/>
    </source>
</evidence>
<dbReference type="OrthoDB" id="205707at2157"/>
<dbReference type="SMART" id="SM00065">
    <property type="entry name" value="GAF"/>
    <property type="match status" value="1"/>
</dbReference>
<comment type="caution">
    <text evidence="6">The sequence shown here is derived from an EMBL/GenBank/DDBJ whole genome shotgun (WGS) entry which is preliminary data.</text>
</comment>
<keyword evidence="2" id="KW-0804">Transcription</keyword>
<dbReference type="InterPro" id="IPR035965">
    <property type="entry name" value="PAS-like_dom_sf"/>
</dbReference>
<dbReference type="Pfam" id="PF04967">
    <property type="entry name" value="HTH_10"/>
    <property type="match status" value="1"/>
</dbReference>
<sequence>MGDTRRSTDRGAPAADDGPGFSAAAERISDPCYALDTDLAYTYVSDRVRTLLEQDCGDGGEKRDDDDASAATEAADEGTQETAGTTATAPDRLDALFRDAHERANERGEPLTAAAFDEPTDTWIEARCYPDETGMTVLCREISGRRERERELEADVGRLRAIFENAHDAIVVGNEREITAANPAATDLFGLEYAALTGRSLKEFIGDDHDIGSNWDEFVERGRHRGSFSVSRPDGSERIVEYTAVANVLPDTHLAILRDVTEARLRERELEAQRARLAALNHVNGVVREINDAIVSGSTRAQLEAAACESLADSPSYEFAFVADADARAQTITHRVEAGVDGYVDSIPLSIDPDDPAGRGPAGTAIRTGEVQVSPDVFADPDFEPWRTDARERGYRAAAAIPITHDGALYGVLGVTSARRNAFTDEERDVVGQLGEILGHAIAAVERKRVLLGDELTELELVLEDAVEMVDGPEMDDHTVQFDRVVRVDDDRYLEFGTTAAETIPRLESLVECVPHWEDLDVVERSAGDVTFELTIDSPPLFGTIDAHGGYVEAAALRGGDYTVTVHLPRGTDVRDVVDEITAVYPNARTVARRQLAAAPESLEQVRTRLSDSLTDRQRTALELAYYGGYFAWPRSNSGEELADSMSVSPPTFHEHLREAQRKLTAAFIDGSQRAATTDGE</sequence>
<dbReference type="RefSeq" id="WP_007260181.1">
    <property type="nucleotide sequence ID" value="NZ_AOHZ01000068.1"/>
</dbReference>
<dbReference type="SMART" id="SM00091">
    <property type="entry name" value="PAS"/>
    <property type="match status" value="1"/>
</dbReference>
<dbReference type="InterPro" id="IPR031803">
    <property type="entry name" value="BAT_GAF/HTH-assoc"/>
</dbReference>
<evidence type="ECO:0000259" key="4">
    <source>
        <dbReference type="SMART" id="SM00065"/>
    </source>
</evidence>
<evidence type="ECO:0000256" key="3">
    <source>
        <dbReference type="SAM" id="MobiDB-lite"/>
    </source>
</evidence>
<evidence type="ECO:0000256" key="1">
    <source>
        <dbReference type="ARBA" id="ARBA00023015"/>
    </source>
</evidence>
<feature type="compositionally biased region" description="Low complexity" evidence="3">
    <location>
        <begin position="80"/>
        <end position="89"/>
    </location>
</feature>
<dbReference type="CDD" id="cd00130">
    <property type="entry name" value="PAS"/>
    <property type="match status" value="1"/>
</dbReference>
<dbReference type="InterPro" id="IPR000014">
    <property type="entry name" value="PAS"/>
</dbReference>
<dbReference type="Pfam" id="PF15915">
    <property type="entry name" value="BAT"/>
    <property type="match status" value="1"/>
</dbReference>
<dbReference type="Pfam" id="PF13185">
    <property type="entry name" value="GAF_2"/>
    <property type="match status" value="1"/>
</dbReference>
<feature type="region of interest" description="Disordered" evidence="3">
    <location>
        <begin position="1"/>
        <end position="24"/>
    </location>
</feature>
<dbReference type="Gene3D" id="1.10.10.10">
    <property type="entry name" value="Winged helix-like DNA-binding domain superfamily/Winged helix DNA-binding domain"/>
    <property type="match status" value="1"/>
</dbReference>
<dbReference type="AlphaFoldDB" id="L9WUX8"/>
<dbReference type="eggNOG" id="arCOG02276">
    <property type="taxonomic scope" value="Archaea"/>
</dbReference>
<dbReference type="PANTHER" id="PTHR34236">
    <property type="entry name" value="DIMETHYL SULFOXIDE REDUCTASE TRANSCRIPTIONAL ACTIVATOR"/>
    <property type="match status" value="1"/>
</dbReference>
<dbReference type="PANTHER" id="PTHR34236:SF1">
    <property type="entry name" value="DIMETHYL SULFOXIDE REDUCTASE TRANSCRIPTIONAL ACTIVATOR"/>
    <property type="match status" value="1"/>
</dbReference>
<dbReference type="InterPro" id="IPR003018">
    <property type="entry name" value="GAF"/>
</dbReference>
<dbReference type="EMBL" id="AOHZ01000068">
    <property type="protein sequence ID" value="ELY53260.1"/>
    <property type="molecule type" value="Genomic_DNA"/>
</dbReference>
<proteinExistence type="predicted"/>
<evidence type="ECO:0000313" key="6">
    <source>
        <dbReference type="EMBL" id="ELY53260.1"/>
    </source>
</evidence>
<dbReference type="Gene3D" id="3.30.450.40">
    <property type="match status" value="1"/>
</dbReference>
<gene>
    <name evidence="6" type="ORF">C493_14558</name>
</gene>
<dbReference type="SUPFAM" id="SSF55781">
    <property type="entry name" value="GAF domain-like"/>
    <property type="match status" value="1"/>
</dbReference>
<feature type="domain" description="PAS" evidence="5">
    <location>
        <begin position="157"/>
        <end position="224"/>
    </location>
</feature>
<dbReference type="InterPro" id="IPR036388">
    <property type="entry name" value="WH-like_DNA-bd_sf"/>
</dbReference>
<reference evidence="6 7" key="1">
    <citation type="journal article" date="2014" name="PLoS Genet.">
        <title>Phylogenetically driven sequencing of extremely halophilic archaea reveals strategies for static and dynamic osmo-response.</title>
        <authorList>
            <person name="Becker E.A."/>
            <person name="Seitzer P.M."/>
            <person name="Tritt A."/>
            <person name="Larsen D."/>
            <person name="Krusor M."/>
            <person name="Yao A.I."/>
            <person name="Wu D."/>
            <person name="Madern D."/>
            <person name="Eisen J.A."/>
            <person name="Darling A.E."/>
            <person name="Facciotti M.T."/>
        </authorList>
    </citation>
    <scope>NUCLEOTIDE SEQUENCE [LARGE SCALE GENOMIC DNA]</scope>
    <source>
        <strain evidence="6 7">JCM 12255</strain>
    </source>
</reference>
<keyword evidence="7" id="KW-1185">Reference proteome</keyword>
<name>L9WUX8_9EURY</name>
<dbReference type="Proteomes" id="UP000011602">
    <property type="component" value="Unassembled WGS sequence"/>
</dbReference>
<dbReference type="eggNOG" id="arCOG02348">
    <property type="taxonomic scope" value="Archaea"/>
</dbReference>
<accession>L9WUX8</accession>
<organism evidence="6 7">
    <name type="scientific">Natronolimnohabitans innermongolicus JCM 12255</name>
    <dbReference type="NCBI Taxonomy" id="1227499"/>
    <lineage>
        <taxon>Archaea</taxon>
        <taxon>Methanobacteriati</taxon>
        <taxon>Methanobacteriota</taxon>
        <taxon>Stenosarchaea group</taxon>
        <taxon>Halobacteria</taxon>
        <taxon>Halobacteriales</taxon>
        <taxon>Natrialbaceae</taxon>
        <taxon>Natronolimnohabitans</taxon>
    </lineage>
</organism>
<feature type="region of interest" description="Disordered" evidence="3">
    <location>
        <begin position="55"/>
        <end position="90"/>
    </location>
</feature>